<dbReference type="SMART" id="SM00530">
    <property type="entry name" value="HTH_XRE"/>
    <property type="match status" value="1"/>
</dbReference>
<dbReference type="InterPro" id="IPR001387">
    <property type="entry name" value="Cro/C1-type_HTH"/>
</dbReference>
<dbReference type="Gene3D" id="1.10.260.40">
    <property type="entry name" value="lambda repressor-like DNA-binding domains"/>
    <property type="match status" value="1"/>
</dbReference>
<dbReference type="SUPFAM" id="SSF47413">
    <property type="entry name" value="lambda repressor-like DNA-binding domains"/>
    <property type="match status" value="1"/>
</dbReference>
<evidence type="ECO:0000313" key="4">
    <source>
        <dbReference type="EMBL" id="MFC4653076.1"/>
    </source>
</evidence>
<feature type="domain" description="HTH cro/C1-type" evidence="3">
    <location>
        <begin position="7"/>
        <end position="61"/>
    </location>
</feature>
<dbReference type="PANTHER" id="PTHR46558:SF4">
    <property type="entry name" value="DNA-BIDING PHAGE PROTEIN"/>
    <property type="match status" value="1"/>
</dbReference>
<reference evidence="5" key="1">
    <citation type="journal article" date="2019" name="Int. J. Syst. Evol. Microbiol.">
        <title>The Global Catalogue of Microorganisms (GCM) 10K type strain sequencing project: providing services to taxonomists for standard genome sequencing and annotation.</title>
        <authorList>
            <consortium name="The Broad Institute Genomics Platform"/>
            <consortium name="The Broad Institute Genome Sequencing Center for Infectious Disease"/>
            <person name="Wu L."/>
            <person name="Ma J."/>
        </authorList>
    </citation>
    <scope>NUCLEOTIDE SEQUENCE [LARGE SCALE GENOMIC DNA]</scope>
    <source>
        <strain evidence="5">CCUG 63287</strain>
    </source>
</reference>
<evidence type="ECO:0000313" key="5">
    <source>
        <dbReference type="Proteomes" id="UP001595987"/>
    </source>
</evidence>
<dbReference type="InterPro" id="IPR010982">
    <property type="entry name" value="Lambda_DNA-bd_dom_sf"/>
</dbReference>
<protein>
    <submittedName>
        <fullName evidence="4">Helix-turn-helix domain-containing protein</fullName>
    </submittedName>
</protein>
<accession>A0ABV9JF67</accession>
<dbReference type="PROSITE" id="PS50943">
    <property type="entry name" value="HTH_CROC1"/>
    <property type="match status" value="1"/>
</dbReference>
<evidence type="ECO:0000256" key="1">
    <source>
        <dbReference type="ARBA" id="ARBA00023125"/>
    </source>
</evidence>
<dbReference type="CDD" id="cd00093">
    <property type="entry name" value="HTH_XRE"/>
    <property type="match status" value="1"/>
</dbReference>
<keyword evidence="1" id="KW-0238">DNA-binding</keyword>
<keyword evidence="2" id="KW-1133">Transmembrane helix</keyword>
<feature type="transmembrane region" description="Helical" evidence="2">
    <location>
        <begin position="85"/>
        <end position="104"/>
    </location>
</feature>
<sequence>MELSEKLKQLRADKKVTQEKLAELLHVSRTTISSWETGRSYPDLQMIVEISDYFEVPLDFLLREDEKMIKKLTFDTRNKRRLKSFILALVVLVIVVAGGIISIWNNQISVMNPRNVKIIKVEKVAINSRIVDGKEIGKDYKYYVFVKMNDPLHTFDMVVDGGNIYKNNDVYVDFQVKNSINIFSNLRNNKNLKKLVIHSFVGQNIVNGRKENYNIHKNIFLGGPESNKRLILDAESNK</sequence>
<gene>
    <name evidence="4" type="ORF">ACFO26_09190</name>
</gene>
<evidence type="ECO:0000259" key="3">
    <source>
        <dbReference type="PROSITE" id="PS50943"/>
    </source>
</evidence>
<name>A0ABV9JF67_9LACT</name>
<organism evidence="4 5">
    <name type="scientific">Lactococcus nasutitermitis</name>
    <dbReference type="NCBI Taxonomy" id="1652957"/>
    <lineage>
        <taxon>Bacteria</taxon>
        <taxon>Bacillati</taxon>
        <taxon>Bacillota</taxon>
        <taxon>Bacilli</taxon>
        <taxon>Lactobacillales</taxon>
        <taxon>Streptococcaceae</taxon>
        <taxon>Lactococcus</taxon>
    </lineage>
</organism>
<evidence type="ECO:0000256" key="2">
    <source>
        <dbReference type="SAM" id="Phobius"/>
    </source>
</evidence>
<dbReference type="PANTHER" id="PTHR46558">
    <property type="entry name" value="TRACRIPTIONAL REGULATORY PROTEIN-RELATED-RELATED"/>
    <property type="match status" value="1"/>
</dbReference>
<dbReference type="Pfam" id="PF01381">
    <property type="entry name" value="HTH_3"/>
    <property type="match status" value="1"/>
</dbReference>
<dbReference type="RefSeq" id="WP_213536178.1">
    <property type="nucleotide sequence ID" value="NZ_BOVQ01000006.1"/>
</dbReference>
<dbReference type="EMBL" id="JBHSGD010000008">
    <property type="protein sequence ID" value="MFC4653076.1"/>
    <property type="molecule type" value="Genomic_DNA"/>
</dbReference>
<dbReference type="Proteomes" id="UP001595987">
    <property type="component" value="Unassembled WGS sequence"/>
</dbReference>
<comment type="caution">
    <text evidence="4">The sequence shown here is derived from an EMBL/GenBank/DDBJ whole genome shotgun (WGS) entry which is preliminary data.</text>
</comment>
<keyword evidence="2" id="KW-0472">Membrane</keyword>
<keyword evidence="2" id="KW-0812">Transmembrane</keyword>
<keyword evidence="5" id="KW-1185">Reference proteome</keyword>
<proteinExistence type="predicted"/>